<dbReference type="InterPro" id="IPR011935">
    <property type="entry name" value="CHP02231"/>
</dbReference>
<dbReference type="PANTHER" id="PTHR31005:SF8">
    <property type="entry name" value="DUF4139 DOMAIN-CONTAINING PROTEIN"/>
    <property type="match status" value="1"/>
</dbReference>
<organism evidence="4 5">
    <name type="scientific">Parafrankia soli</name>
    <dbReference type="NCBI Taxonomy" id="2599596"/>
    <lineage>
        <taxon>Bacteria</taxon>
        <taxon>Bacillati</taxon>
        <taxon>Actinomycetota</taxon>
        <taxon>Actinomycetes</taxon>
        <taxon>Frankiales</taxon>
        <taxon>Frankiaceae</taxon>
        <taxon>Parafrankia</taxon>
    </lineage>
</organism>
<feature type="domain" description="DUF4139" evidence="2">
    <location>
        <begin position="264"/>
        <end position="581"/>
    </location>
</feature>
<feature type="region of interest" description="Disordered" evidence="1">
    <location>
        <begin position="1"/>
        <end position="22"/>
    </location>
</feature>
<evidence type="ECO:0000313" key="4">
    <source>
        <dbReference type="EMBL" id="OHV27463.1"/>
    </source>
</evidence>
<reference evidence="5" key="1">
    <citation type="submission" date="2016-07" db="EMBL/GenBank/DDBJ databases">
        <title>Frankia sp. NRRL B-16219 Genome sequencing.</title>
        <authorList>
            <person name="Ghodhbane-Gtari F."/>
            <person name="Swanson E."/>
            <person name="Gueddou A."/>
            <person name="Louati M."/>
            <person name="Nouioui I."/>
            <person name="Hezbri K."/>
            <person name="Abebe-Akele F."/>
            <person name="Simpson S."/>
            <person name="Morris K."/>
            <person name="Thomas K."/>
            <person name="Gtari M."/>
            <person name="Tisa L.S."/>
        </authorList>
    </citation>
    <scope>NUCLEOTIDE SEQUENCE [LARGE SCALE GENOMIC DNA]</scope>
    <source>
        <strain evidence="5">NRRL B-16219</strain>
    </source>
</reference>
<dbReference type="NCBIfam" id="TIGR02231">
    <property type="entry name" value="mucoidy inhibitor MuiA family protein"/>
    <property type="match status" value="1"/>
</dbReference>
<feature type="region of interest" description="Disordered" evidence="1">
    <location>
        <begin position="230"/>
        <end position="250"/>
    </location>
</feature>
<evidence type="ECO:0000256" key="1">
    <source>
        <dbReference type="SAM" id="MobiDB-lite"/>
    </source>
</evidence>
<gene>
    <name evidence="4" type="ORF">BBK14_20560</name>
</gene>
<keyword evidence="5" id="KW-1185">Reference proteome</keyword>
<dbReference type="Pfam" id="PF13600">
    <property type="entry name" value="DUF4140"/>
    <property type="match status" value="1"/>
</dbReference>
<sequence length="590" mass="62481">MMSTADGTPDLPDAPAGAPTGAPPSVLLDAPISAVVVYPTAARVTRRGRFDVATLGSPSERVEVTLSGLPLELDEDSVRVSGTGSARVLGVRVVSQARATPDAGALADLRARQAELRAHLAEIGDEDETERARRSFLDVAARVGAGALARGWAREGTDREGDGPGDAAARLVTVGDAFAAQMSAVHARRRALAERREETERELTVLGRVIEARHARPEPDTRAIVVDLEPPTATEGPAGSSAEAPAGGPAEGALVDGTASLVDLEVSYLVRSASWRSGYDARLDGERVTLTWFAMISQRTGEDWPVTDLRLSTARPSSGVDLPELSPQYVDIARPRVLPRGRAKAPGEGRGGGGDGMTTFMPAAMAAPASAPPPMAAAEATLESAGPASTYRPPRPVAVPADGDPHRTTVAVIELDAVLDHVTVPRLAAEALLRAAVVNTSSHTLPPGKASVFHGPEFVGTTRLELVPPGGEMELRLGVDDRIRVERELVSRVTGRRVVGNTRRTDVVHRTTVTNHAPMRARVTVRDQVPVSRHENIQVREVVTAPAATEHTDLGLLTWELELEPGSSREITLSYRLEHPRGVEITGWGD</sequence>
<dbReference type="InterPro" id="IPR025554">
    <property type="entry name" value="DUF4140"/>
</dbReference>
<dbReference type="PANTHER" id="PTHR31005">
    <property type="entry name" value="DUF4139 DOMAIN-CONTAINING PROTEIN"/>
    <property type="match status" value="1"/>
</dbReference>
<dbReference type="EMBL" id="MAXA01000222">
    <property type="protein sequence ID" value="OHV27463.1"/>
    <property type="molecule type" value="Genomic_DNA"/>
</dbReference>
<dbReference type="AlphaFoldDB" id="A0A1S1PXR5"/>
<evidence type="ECO:0000313" key="5">
    <source>
        <dbReference type="Proteomes" id="UP000179769"/>
    </source>
</evidence>
<evidence type="ECO:0000259" key="3">
    <source>
        <dbReference type="Pfam" id="PF13600"/>
    </source>
</evidence>
<dbReference type="InterPro" id="IPR037291">
    <property type="entry name" value="DUF4139"/>
</dbReference>
<feature type="compositionally biased region" description="Low complexity" evidence="1">
    <location>
        <begin position="235"/>
        <end position="250"/>
    </location>
</feature>
<dbReference type="RefSeq" id="WP_071064787.1">
    <property type="nucleotide sequence ID" value="NZ_MAXA01000222.1"/>
</dbReference>
<name>A0A1S1PXR5_9ACTN</name>
<dbReference type="Proteomes" id="UP000179769">
    <property type="component" value="Unassembled WGS sequence"/>
</dbReference>
<proteinExistence type="predicted"/>
<dbReference type="Pfam" id="PF13598">
    <property type="entry name" value="DUF4139"/>
    <property type="match status" value="1"/>
</dbReference>
<dbReference type="OrthoDB" id="9777444at2"/>
<comment type="caution">
    <text evidence="4">The sequence shown here is derived from an EMBL/GenBank/DDBJ whole genome shotgun (WGS) entry which is preliminary data.</text>
</comment>
<feature type="domain" description="DUF4140" evidence="3">
    <location>
        <begin position="35"/>
        <end position="137"/>
    </location>
</feature>
<accession>A0A1S1PXR5</accession>
<evidence type="ECO:0000259" key="2">
    <source>
        <dbReference type="Pfam" id="PF13598"/>
    </source>
</evidence>
<protein>
    <submittedName>
        <fullName evidence="4">Mucoidy inhibitor A</fullName>
    </submittedName>
</protein>